<dbReference type="AlphaFoldDB" id="A0A158IZ74"/>
<reference evidence="2" key="1">
    <citation type="submission" date="2016-01" db="EMBL/GenBank/DDBJ databases">
        <authorList>
            <person name="Peeters Charlotte."/>
        </authorList>
    </citation>
    <scope>NUCLEOTIDE SEQUENCE</scope>
    <source>
        <strain evidence="2">LMG 22936</strain>
    </source>
</reference>
<dbReference type="Proteomes" id="UP000054717">
    <property type="component" value="Unassembled WGS sequence"/>
</dbReference>
<keyword evidence="3" id="KW-1185">Reference proteome</keyword>
<sequence>MIVCRRVLQVLFAAATLVASVAHAQSVTAGPVATVAGALQFVQEGSAYVAQIDGQPFDRVNNNRLRHFDDTSGAHEAVARMLVEEGNGLVLYDFRRKPPAVERIGRRLRIESVYWQRDEAVLRTGEGWFRFQRGTLTKLTSSKTIYH</sequence>
<proteinExistence type="predicted"/>
<protein>
    <submittedName>
        <fullName evidence="2">Uncharacterized protein</fullName>
    </submittedName>
</protein>
<accession>A0A158IZ74</accession>
<feature type="signal peptide" evidence="1">
    <location>
        <begin position="1"/>
        <end position="24"/>
    </location>
</feature>
<keyword evidence="1" id="KW-0732">Signal</keyword>
<name>A0A158IZ74_9BURK</name>
<gene>
    <name evidence="2" type="ORF">AWB66_03597</name>
</gene>
<organism evidence="2 3">
    <name type="scientific">Caballeronia telluris</name>
    <dbReference type="NCBI Taxonomy" id="326475"/>
    <lineage>
        <taxon>Bacteria</taxon>
        <taxon>Pseudomonadati</taxon>
        <taxon>Pseudomonadota</taxon>
        <taxon>Betaproteobacteria</taxon>
        <taxon>Burkholderiales</taxon>
        <taxon>Burkholderiaceae</taxon>
        <taxon>Caballeronia</taxon>
    </lineage>
</organism>
<evidence type="ECO:0000256" key="1">
    <source>
        <dbReference type="SAM" id="SignalP"/>
    </source>
</evidence>
<dbReference type="EMBL" id="FCNZ02000013">
    <property type="protein sequence ID" value="SAL61887.1"/>
    <property type="molecule type" value="Genomic_DNA"/>
</dbReference>
<evidence type="ECO:0000313" key="3">
    <source>
        <dbReference type="Proteomes" id="UP000054717"/>
    </source>
</evidence>
<comment type="caution">
    <text evidence="2">The sequence shown here is derived from an EMBL/GenBank/DDBJ whole genome shotgun (WGS) entry which is preliminary data.</text>
</comment>
<evidence type="ECO:0000313" key="2">
    <source>
        <dbReference type="EMBL" id="SAL61887.1"/>
    </source>
</evidence>
<feature type="chain" id="PRO_5011119764" evidence="1">
    <location>
        <begin position="25"/>
        <end position="147"/>
    </location>
</feature>